<name>Q54BV4_DICDI</name>
<dbReference type="PhylomeDB" id="Q54BV4"/>
<dbReference type="GeneID" id="8629202"/>
<dbReference type="KEGG" id="ddi:DDB_G0293400"/>
<evidence type="ECO:0000313" key="1">
    <source>
        <dbReference type="EMBL" id="EAL60742.1"/>
    </source>
</evidence>
<dbReference type="VEuPathDB" id="AmoebaDB:DDB_G0293400"/>
<evidence type="ECO:0008006" key="3">
    <source>
        <dbReference type="Google" id="ProtNLM"/>
    </source>
</evidence>
<dbReference type="EMBL" id="AAFI02000206">
    <property type="protein sequence ID" value="EAL60742.1"/>
    <property type="molecule type" value="Genomic_DNA"/>
</dbReference>
<gene>
    <name evidence="1" type="ORF">DDB_G0293400</name>
</gene>
<proteinExistence type="predicted"/>
<dbReference type="FunCoup" id="Q54BV4">
    <property type="interactions" value="14"/>
</dbReference>
<dbReference type="PANTHER" id="PTHR31635">
    <property type="entry name" value="REVERSE TRANSCRIPTASE DOMAIN-CONTAINING PROTEIN-RELATED"/>
    <property type="match status" value="1"/>
</dbReference>
<dbReference type="RefSeq" id="XP_629155.1">
    <property type="nucleotide sequence ID" value="XM_629153.1"/>
</dbReference>
<accession>Q54BV4</accession>
<dbReference type="dictyBase" id="DDB_G0293400"/>
<reference evidence="1 2" key="1">
    <citation type="journal article" date="2005" name="Nature">
        <title>The genome of the social amoeba Dictyostelium discoideum.</title>
        <authorList>
            <consortium name="The Dictyostelium discoideum Sequencing Consortium"/>
            <person name="Eichinger L."/>
            <person name="Pachebat J.A."/>
            <person name="Glockner G."/>
            <person name="Rajandream M.A."/>
            <person name="Sucgang R."/>
            <person name="Berriman M."/>
            <person name="Song J."/>
            <person name="Olsen R."/>
            <person name="Szafranski K."/>
            <person name="Xu Q."/>
            <person name="Tunggal B."/>
            <person name="Kummerfeld S."/>
            <person name="Madera M."/>
            <person name="Konfortov B.A."/>
            <person name="Rivero F."/>
            <person name="Bankier A.T."/>
            <person name="Lehmann R."/>
            <person name="Hamlin N."/>
            <person name="Davies R."/>
            <person name="Gaudet P."/>
            <person name="Fey P."/>
            <person name="Pilcher K."/>
            <person name="Chen G."/>
            <person name="Saunders D."/>
            <person name="Sodergren E."/>
            <person name="Davis P."/>
            <person name="Kerhornou A."/>
            <person name="Nie X."/>
            <person name="Hall N."/>
            <person name="Anjard C."/>
            <person name="Hemphill L."/>
            <person name="Bason N."/>
            <person name="Farbrother P."/>
            <person name="Desany B."/>
            <person name="Just E."/>
            <person name="Morio T."/>
            <person name="Rost R."/>
            <person name="Churcher C."/>
            <person name="Cooper J."/>
            <person name="Haydock S."/>
            <person name="van Driessche N."/>
            <person name="Cronin A."/>
            <person name="Goodhead I."/>
            <person name="Muzny D."/>
            <person name="Mourier T."/>
            <person name="Pain A."/>
            <person name="Lu M."/>
            <person name="Harper D."/>
            <person name="Lindsay R."/>
            <person name="Hauser H."/>
            <person name="James K."/>
            <person name="Quiles M."/>
            <person name="Madan Babu M."/>
            <person name="Saito T."/>
            <person name="Buchrieser C."/>
            <person name="Wardroper A."/>
            <person name="Felder M."/>
            <person name="Thangavelu M."/>
            <person name="Johnson D."/>
            <person name="Knights A."/>
            <person name="Loulseged H."/>
            <person name="Mungall K."/>
            <person name="Oliver K."/>
            <person name="Price C."/>
            <person name="Quail M.A."/>
            <person name="Urushihara H."/>
            <person name="Hernandez J."/>
            <person name="Rabbinowitsch E."/>
            <person name="Steffen D."/>
            <person name="Sanders M."/>
            <person name="Ma J."/>
            <person name="Kohara Y."/>
            <person name="Sharp S."/>
            <person name="Simmonds M."/>
            <person name="Spiegler S."/>
            <person name="Tivey A."/>
            <person name="Sugano S."/>
            <person name="White B."/>
            <person name="Walker D."/>
            <person name="Woodward J."/>
            <person name="Winckler T."/>
            <person name="Tanaka Y."/>
            <person name="Shaulsky G."/>
            <person name="Schleicher M."/>
            <person name="Weinstock G."/>
            <person name="Rosenthal A."/>
            <person name="Cox E.C."/>
            <person name="Chisholm R.L."/>
            <person name="Gibbs R."/>
            <person name="Loomis W.F."/>
            <person name="Platzer M."/>
            <person name="Kay R.R."/>
            <person name="Williams J."/>
            <person name="Dear P.H."/>
            <person name="Noegel A.A."/>
            <person name="Barrell B."/>
            <person name="Kuspa A."/>
        </authorList>
    </citation>
    <scope>NUCLEOTIDE SEQUENCE [LARGE SCALE GENOMIC DNA]</scope>
    <source>
        <strain evidence="1 2">AX4</strain>
    </source>
</reference>
<comment type="caution">
    <text evidence="1">The sequence shown here is derived from an EMBL/GenBank/DDBJ whole genome shotgun (WGS) entry which is preliminary data.</text>
</comment>
<dbReference type="HOGENOM" id="CLU_107377_0_0_1"/>
<dbReference type="PaxDb" id="44689-DDB0215565"/>
<keyword evidence="2" id="KW-1185">Reference proteome</keyword>
<dbReference type="Proteomes" id="UP000002195">
    <property type="component" value="Unassembled WGS sequence"/>
</dbReference>
<sequence length="186" mass="22233">MKGRDLLWRYTLKALPKIYNMPCQQCGEDETSEHIFFNCKAHIKNTQEIFNYTLTKCGHTTHTWNVKILNHLQIALVANLIAIIFEKIWYKRNKLIHDEKEIIIHRQQVIRELIKTQRAAWDRTQAVINKTLRIKSKQRPEEQNKLDSLISLKLLQFSRQWNSPLHAIELPKHLKKYNNSLSTFYK</sequence>
<dbReference type="InParanoid" id="Q54BV4"/>
<protein>
    <recommendedName>
        <fullName evidence="3">Reverse transcriptase zinc-binding domain-containing protein</fullName>
    </recommendedName>
</protein>
<dbReference type="PANTHER" id="PTHR31635:SF196">
    <property type="entry name" value="REVERSE TRANSCRIPTASE DOMAIN-CONTAINING PROTEIN-RELATED"/>
    <property type="match status" value="1"/>
</dbReference>
<organism evidence="1 2">
    <name type="scientific">Dictyostelium discoideum</name>
    <name type="common">Social amoeba</name>
    <dbReference type="NCBI Taxonomy" id="44689"/>
    <lineage>
        <taxon>Eukaryota</taxon>
        <taxon>Amoebozoa</taxon>
        <taxon>Evosea</taxon>
        <taxon>Eumycetozoa</taxon>
        <taxon>Dictyostelia</taxon>
        <taxon>Dictyosteliales</taxon>
        <taxon>Dictyosteliaceae</taxon>
        <taxon>Dictyostelium</taxon>
    </lineage>
</organism>
<evidence type="ECO:0000313" key="2">
    <source>
        <dbReference type="Proteomes" id="UP000002195"/>
    </source>
</evidence>
<dbReference type="AlphaFoldDB" id="Q54BV4"/>